<dbReference type="EMBL" id="DSFP01000022">
    <property type="protein sequence ID" value="HEW45346.1"/>
    <property type="molecule type" value="Genomic_DNA"/>
</dbReference>
<dbReference type="InterPro" id="IPR010982">
    <property type="entry name" value="Lambda_DNA-bd_dom_sf"/>
</dbReference>
<sequence>MKKGRRVEAKPRKDTFEGFLASLILSKNIPLVELAEKSGVSQPFLSTVLHGRRRLPDFSKENPSLKRLADALNLSFTEKCRLYALRLIVDVKNPIWNPEVVKALSRTQLKSSDELLQMLSNLKPTPTAWAHRKGIDGAFFAKLKKFVEDPQNNPPVLIASPSSKTHILVQSLPYSNEIKAEFLRFLIHHLAFEEFEQVLTNPACDPF</sequence>
<dbReference type="GO" id="GO:0003677">
    <property type="term" value="F:DNA binding"/>
    <property type="evidence" value="ECO:0007669"/>
    <property type="project" value="InterPro"/>
</dbReference>
<dbReference type="PROSITE" id="PS50943">
    <property type="entry name" value="HTH_CROC1"/>
    <property type="match status" value="1"/>
</dbReference>
<dbReference type="InterPro" id="IPR001387">
    <property type="entry name" value="Cro/C1-type_HTH"/>
</dbReference>
<evidence type="ECO:0000313" key="2">
    <source>
        <dbReference type="EMBL" id="HEW45346.1"/>
    </source>
</evidence>
<dbReference type="AlphaFoldDB" id="A0A7C2ZFP8"/>
<protein>
    <recommendedName>
        <fullName evidence="1">HTH cro/C1-type domain-containing protein</fullName>
    </recommendedName>
</protein>
<evidence type="ECO:0000259" key="1">
    <source>
        <dbReference type="PROSITE" id="PS50943"/>
    </source>
</evidence>
<organism evidence="2">
    <name type="scientific">Hydrogenobacter sp</name>
    <dbReference type="NCBI Taxonomy" id="2152829"/>
    <lineage>
        <taxon>Bacteria</taxon>
        <taxon>Pseudomonadati</taxon>
        <taxon>Aquificota</taxon>
        <taxon>Aquificia</taxon>
        <taxon>Aquificales</taxon>
        <taxon>Aquificaceae</taxon>
        <taxon>Hydrogenobacter</taxon>
    </lineage>
</organism>
<dbReference type="SUPFAM" id="SSF47413">
    <property type="entry name" value="lambda repressor-like DNA-binding domains"/>
    <property type="match status" value="1"/>
</dbReference>
<dbReference type="Gene3D" id="1.10.260.40">
    <property type="entry name" value="lambda repressor-like DNA-binding domains"/>
    <property type="match status" value="1"/>
</dbReference>
<gene>
    <name evidence="2" type="ORF">ENO47_01545</name>
</gene>
<name>A0A7C2ZFP8_9AQUI</name>
<accession>A0A7C2ZFP8</accession>
<feature type="domain" description="HTH cro/C1-type" evidence="1">
    <location>
        <begin position="20"/>
        <end position="79"/>
    </location>
</feature>
<dbReference type="SMART" id="SM00530">
    <property type="entry name" value="HTH_XRE"/>
    <property type="match status" value="1"/>
</dbReference>
<dbReference type="CDD" id="cd00093">
    <property type="entry name" value="HTH_XRE"/>
    <property type="match status" value="1"/>
</dbReference>
<proteinExistence type="predicted"/>
<comment type="caution">
    <text evidence="2">The sequence shown here is derived from an EMBL/GenBank/DDBJ whole genome shotgun (WGS) entry which is preliminary data.</text>
</comment>
<reference evidence="2" key="1">
    <citation type="journal article" date="2020" name="mSystems">
        <title>Genome- and Community-Level Interaction Insights into Carbon Utilization and Element Cycling Functions of Hydrothermarchaeota in Hydrothermal Sediment.</title>
        <authorList>
            <person name="Zhou Z."/>
            <person name="Liu Y."/>
            <person name="Xu W."/>
            <person name="Pan J."/>
            <person name="Luo Z.H."/>
            <person name="Li M."/>
        </authorList>
    </citation>
    <scope>NUCLEOTIDE SEQUENCE [LARGE SCALE GENOMIC DNA]</scope>
    <source>
        <strain evidence="2">SpSt-132</strain>
    </source>
</reference>